<sequence>MTELALIRKPCTQPTEILSQLHTGQLLRVNGDRGNAIIICHRHHAELAGPGAAVGGPFDLDCSRIIPLGNVSLVYPESRIARKTAYQFRQRWILFTQHAMKSYVPLQRAEQILILLDKYFDPKIVDQLPDEIISQLVGVFPKTIGMVRQSWQGNREEEIERELAISK</sequence>
<keyword evidence="2" id="KW-1185">Reference proteome</keyword>
<reference evidence="1" key="1">
    <citation type="submission" date="2022-06" db="EMBL/GenBank/DDBJ databases">
        <title>New cyanobacteria of genus Symplocastrum in benthos of Lake Baikal.</title>
        <authorList>
            <person name="Sorokovikova E."/>
            <person name="Tikhonova I."/>
            <person name="Krasnopeev A."/>
            <person name="Evseev P."/>
            <person name="Gladkikh A."/>
            <person name="Belykh O."/>
        </authorList>
    </citation>
    <scope>NUCLEOTIDE SEQUENCE</scope>
    <source>
        <strain evidence="1">BBK-W-15</strain>
    </source>
</reference>
<name>A0AAE3GRA1_9CYAN</name>
<dbReference type="RefSeq" id="WP_254011205.1">
    <property type="nucleotide sequence ID" value="NZ_JAMZMM010000053.1"/>
</dbReference>
<dbReference type="Proteomes" id="UP001204953">
    <property type="component" value="Unassembled WGS sequence"/>
</dbReference>
<dbReference type="EMBL" id="JAMZMM010000053">
    <property type="protein sequence ID" value="MCP2728408.1"/>
    <property type="molecule type" value="Genomic_DNA"/>
</dbReference>
<gene>
    <name evidence="1" type="ORF">NJ959_07960</name>
</gene>
<comment type="caution">
    <text evidence="1">The sequence shown here is derived from an EMBL/GenBank/DDBJ whole genome shotgun (WGS) entry which is preliminary data.</text>
</comment>
<organism evidence="1 2">
    <name type="scientific">Limnofasciculus baicalensis BBK-W-15</name>
    <dbReference type="NCBI Taxonomy" id="2699891"/>
    <lineage>
        <taxon>Bacteria</taxon>
        <taxon>Bacillati</taxon>
        <taxon>Cyanobacteriota</taxon>
        <taxon>Cyanophyceae</taxon>
        <taxon>Coleofasciculales</taxon>
        <taxon>Coleofasciculaceae</taxon>
        <taxon>Limnofasciculus</taxon>
        <taxon>Limnofasciculus baicalensis</taxon>
    </lineage>
</organism>
<accession>A0AAE3GRA1</accession>
<dbReference type="AlphaFoldDB" id="A0AAE3GRA1"/>
<protein>
    <submittedName>
        <fullName evidence="1">Uncharacterized protein</fullName>
    </submittedName>
</protein>
<evidence type="ECO:0000313" key="1">
    <source>
        <dbReference type="EMBL" id="MCP2728408.1"/>
    </source>
</evidence>
<evidence type="ECO:0000313" key="2">
    <source>
        <dbReference type="Proteomes" id="UP001204953"/>
    </source>
</evidence>
<proteinExistence type="predicted"/>